<dbReference type="WBParaSite" id="HCON_00179810-00001">
    <property type="protein sequence ID" value="HCON_00179810-00001"/>
    <property type="gene ID" value="HCON_00179810"/>
</dbReference>
<evidence type="ECO:0000313" key="2">
    <source>
        <dbReference type="WBParaSite" id="HCON_00179810-00001"/>
    </source>
</evidence>
<proteinExistence type="predicted"/>
<name>A0A7I4Z693_HAECO</name>
<organism evidence="1 2">
    <name type="scientific">Haemonchus contortus</name>
    <name type="common">Barber pole worm</name>
    <dbReference type="NCBI Taxonomy" id="6289"/>
    <lineage>
        <taxon>Eukaryota</taxon>
        <taxon>Metazoa</taxon>
        <taxon>Ecdysozoa</taxon>
        <taxon>Nematoda</taxon>
        <taxon>Chromadorea</taxon>
        <taxon>Rhabditida</taxon>
        <taxon>Rhabditina</taxon>
        <taxon>Rhabditomorpha</taxon>
        <taxon>Strongyloidea</taxon>
        <taxon>Trichostrongylidae</taxon>
        <taxon>Haemonchus</taxon>
    </lineage>
</organism>
<dbReference type="OrthoDB" id="5826524at2759"/>
<keyword evidence="1" id="KW-1185">Reference proteome</keyword>
<dbReference type="AlphaFoldDB" id="A0A7I4Z693"/>
<accession>A0A7I4Z693</accession>
<sequence length="199" mass="22187">MGMVKEKGSATTNLVGKKSTAWVIGLLARAQNNGFDVDSLTVVDWKTLDPVYDASNIEMQYLGGVSIALKIEGGSGNKRKSEPVMWREGDEIGHWSTEKWRVGWDELKPTLLEERGPTLEPMARKQKLLEQIAQNRSSKETPEDIRILLEEKREAFAVCDQELSVTSEVEMDVDPGDHPPIKLKATPVPLTMRVEGNAE</sequence>
<protein>
    <submittedName>
        <fullName evidence="2">Retrotransposon protein, putative, unclassified</fullName>
    </submittedName>
</protein>
<reference evidence="2" key="1">
    <citation type="submission" date="2020-12" db="UniProtKB">
        <authorList>
            <consortium name="WormBaseParasite"/>
        </authorList>
    </citation>
    <scope>IDENTIFICATION</scope>
    <source>
        <strain evidence="2">MHco3</strain>
    </source>
</reference>
<dbReference type="Proteomes" id="UP000025227">
    <property type="component" value="Unplaced"/>
</dbReference>
<evidence type="ECO:0000313" key="1">
    <source>
        <dbReference type="Proteomes" id="UP000025227"/>
    </source>
</evidence>